<protein>
    <submittedName>
        <fullName evidence="1">Uncharacterized protein</fullName>
    </submittedName>
</protein>
<proteinExistence type="predicted"/>
<dbReference type="EMBL" id="JABEZZ010000001">
    <property type="protein sequence ID" value="MBA0579392.1"/>
    <property type="molecule type" value="Genomic_DNA"/>
</dbReference>
<evidence type="ECO:0000313" key="2">
    <source>
        <dbReference type="Proteomes" id="UP000593578"/>
    </source>
</evidence>
<dbReference type="AlphaFoldDB" id="A0A7J8NRK1"/>
<name>A0A7J8NRK1_GOSRA</name>
<accession>A0A7J8NRK1</accession>
<dbReference type="Proteomes" id="UP000593578">
    <property type="component" value="Unassembled WGS sequence"/>
</dbReference>
<reference evidence="1 2" key="1">
    <citation type="journal article" date="2019" name="Genome Biol. Evol.">
        <title>Insights into the evolution of the New World diploid cottons (Gossypium, subgenus Houzingenia) based on genome sequencing.</title>
        <authorList>
            <person name="Grover C.E."/>
            <person name="Arick M.A. 2nd"/>
            <person name="Thrash A."/>
            <person name="Conover J.L."/>
            <person name="Sanders W.S."/>
            <person name="Peterson D.G."/>
            <person name="Frelichowski J.E."/>
            <person name="Scheffler J.A."/>
            <person name="Scheffler B.E."/>
            <person name="Wendel J.F."/>
        </authorList>
    </citation>
    <scope>NUCLEOTIDE SEQUENCE [LARGE SCALE GENOMIC DNA]</scope>
    <source>
        <strain evidence="1">8</strain>
        <tissue evidence="1">Leaf</tissue>
    </source>
</reference>
<sequence>MRDVIMDISPTAIETFHKTPHYESNFYDTLNEDEMDYDEIIEFLIDGRGVHSGSWTLRIHGGAETCVTKVAAEESIFGSSIEG</sequence>
<evidence type="ECO:0000313" key="1">
    <source>
        <dbReference type="EMBL" id="MBA0579392.1"/>
    </source>
</evidence>
<gene>
    <name evidence="1" type="ORF">Gorai_021651</name>
</gene>
<comment type="caution">
    <text evidence="1">The sequence shown here is derived from an EMBL/GenBank/DDBJ whole genome shotgun (WGS) entry which is preliminary data.</text>
</comment>
<organism evidence="1 2">
    <name type="scientific">Gossypium raimondii</name>
    <name type="common">Peruvian cotton</name>
    <name type="synonym">Gossypium klotzschianum subsp. raimondii</name>
    <dbReference type="NCBI Taxonomy" id="29730"/>
    <lineage>
        <taxon>Eukaryota</taxon>
        <taxon>Viridiplantae</taxon>
        <taxon>Streptophyta</taxon>
        <taxon>Embryophyta</taxon>
        <taxon>Tracheophyta</taxon>
        <taxon>Spermatophyta</taxon>
        <taxon>Magnoliopsida</taxon>
        <taxon>eudicotyledons</taxon>
        <taxon>Gunneridae</taxon>
        <taxon>Pentapetalae</taxon>
        <taxon>rosids</taxon>
        <taxon>malvids</taxon>
        <taxon>Malvales</taxon>
        <taxon>Malvaceae</taxon>
        <taxon>Malvoideae</taxon>
        <taxon>Gossypium</taxon>
    </lineage>
</organism>